<comment type="function">
    <text evidence="9">Part of the twin-arginine translocation (Tat) system that transports large folded proteins containing a characteristic twin-arginine motif in their signal peptide across membranes. TatA could form the protein-conducting channel of the Tat system.</text>
</comment>
<dbReference type="InterPro" id="IPR006312">
    <property type="entry name" value="TatA/E"/>
</dbReference>
<gene>
    <name evidence="9" type="primary">tatA</name>
    <name evidence="10" type="ORF">H6F44_04555</name>
</gene>
<dbReference type="AlphaFoldDB" id="A0A926UQT4"/>
<comment type="subcellular location">
    <subcellularLocation>
        <location evidence="9">Cell membrane</location>
        <topology evidence="9">Single-pass membrane protein</topology>
    </subcellularLocation>
    <subcellularLocation>
        <location evidence="1">Membrane</location>
        <topology evidence="1">Single-pass membrane protein</topology>
    </subcellularLocation>
</comment>
<evidence type="ECO:0000256" key="4">
    <source>
        <dbReference type="ARBA" id="ARBA00022927"/>
    </source>
</evidence>
<evidence type="ECO:0000313" key="10">
    <source>
        <dbReference type="EMBL" id="MBD2149399.1"/>
    </source>
</evidence>
<dbReference type="Proteomes" id="UP000631421">
    <property type="component" value="Unassembled WGS sequence"/>
</dbReference>
<evidence type="ECO:0000313" key="11">
    <source>
        <dbReference type="Proteomes" id="UP000631421"/>
    </source>
</evidence>
<keyword evidence="7 9" id="KW-0472">Membrane</keyword>
<reference evidence="10" key="2">
    <citation type="submission" date="2020-08" db="EMBL/GenBank/DDBJ databases">
        <authorList>
            <person name="Chen M."/>
            <person name="Teng W."/>
            <person name="Zhao L."/>
            <person name="Hu C."/>
            <person name="Zhou Y."/>
            <person name="Han B."/>
            <person name="Song L."/>
            <person name="Shu W."/>
        </authorList>
    </citation>
    <scope>NUCLEOTIDE SEQUENCE</scope>
    <source>
        <strain evidence="10">FACHB-1277</strain>
    </source>
</reference>
<sequence>MNIFGIGLPEMILIMLVALLIFGPKKLPEIGRSMGKAIKGFQDASREFESEFKRESDRLEQEPAIAKTSAAAIPDVVVDEDVATPVAATVEVLTAPETKEVSKIADA</sequence>
<dbReference type="NCBIfam" id="NF011430">
    <property type="entry name" value="PRK14861.1"/>
    <property type="match status" value="1"/>
</dbReference>
<reference evidence="10" key="1">
    <citation type="journal article" date="2015" name="ISME J.">
        <title>Draft Genome Sequence of Streptomyces incarnatus NRRL8089, which Produces the Nucleoside Antibiotic Sinefungin.</title>
        <authorList>
            <person name="Oshima K."/>
            <person name="Hattori M."/>
            <person name="Shimizu H."/>
            <person name="Fukuda K."/>
            <person name="Nemoto M."/>
            <person name="Inagaki K."/>
            <person name="Tamura T."/>
        </authorList>
    </citation>
    <scope>NUCLEOTIDE SEQUENCE</scope>
    <source>
        <strain evidence="10">FACHB-1277</strain>
    </source>
</reference>
<evidence type="ECO:0000256" key="6">
    <source>
        <dbReference type="ARBA" id="ARBA00023010"/>
    </source>
</evidence>
<accession>A0A926UQT4</accession>
<keyword evidence="11" id="KW-1185">Reference proteome</keyword>
<dbReference type="NCBIfam" id="NF011429">
    <property type="entry name" value="PRK14857.1"/>
    <property type="match status" value="1"/>
</dbReference>
<evidence type="ECO:0000256" key="5">
    <source>
        <dbReference type="ARBA" id="ARBA00022989"/>
    </source>
</evidence>
<evidence type="ECO:0000256" key="2">
    <source>
        <dbReference type="ARBA" id="ARBA00022448"/>
    </source>
</evidence>
<comment type="similarity">
    <text evidence="9">Belongs to the TatA/E family.</text>
</comment>
<organism evidence="10 11">
    <name type="scientific">Pseudanabaena cinerea FACHB-1277</name>
    <dbReference type="NCBI Taxonomy" id="2949581"/>
    <lineage>
        <taxon>Bacteria</taxon>
        <taxon>Bacillati</taxon>
        <taxon>Cyanobacteriota</taxon>
        <taxon>Cyanophyceae</taxon>
        <taxon>Pseudanabaenales</taxon>
        <taxon>Pseudanabaenaceae</taxon>
        <taxon>Pseudanabaena</taxon>
        <taxon>Pseudanabaena cinerea</taxon>
    </lineage>
</organism>
<evidence type="ECO:0000256" key="8">
    <source>
        <dbReference type="ARBA" id="ARBA00025340"/>
    </source>
</evidence>
<dbReference type="Gene3D" id="1.20.5.3310">
    <property type="match status" value="1"/>
</dbReference>
<dbReference type="GO" id="GO:0008320">
    <property type="term" value="F:protein transmembrane transporter activity"/>
    <property type="evidence" value="ECO:0007669"/>
    <property type="project" value="UniProtKB-UniRule"/>
</dbReference>
<dbReference type="PRINTS" id="PR01506">
    <property type="entry name" value="TATBPROTEIN"/>
</dbReference>
<keyword evidence="3 9" id="KW-0812">Transmembrane</keyword>
<dbReference type="PANTHER" id="PTHR33162">
    <property type="entry name" value="SEC-INDEPENDENT PROTEIN TRANSLOCASE PROTEIN TATA, CHLOROPLASTIC"/>
    <property type="match status" value="1"/>
</dbReference>
<evidence type="ECO:0000256" key="1">
    <source>
        <dbReference type="ARBA" id="ARBA00004167"/>
    </source>
</evidence>
<dbReference type="GO" id="GO:0033281">
    <property type="term" value="C:TAT protein transport complex"/>
    <property type="evidence" value="ECO:0007669"/>
    <property type="project" value="UniProtKB-UniRule"/>
</dbReference>
<dbReference type="GO" id="GO:0006886">
    <property type="term" value="P:intracellular protein transport"/>
    <property type="evidence" value="ECO:0007669"/>
    <property type="project" value="UniProtKB-ARBA"/>
</dbReference>
<protein>
    <recommendedName>
        <fullName evidence="9">Sec-independent protein translocase protein TatA</fullName>
    </recommendedName>
</protein>
<dbReference type="GO" id="GO:0043953">
    <property type="term" value="P:protein transport by the Tat complex"/>
    <property type="evidence" value="ECO:0007669"/>
    <property type="project" value="UniProtKB-UniRule"/>
</dbReference>
<keyword evidence="9" id="KW-1003">Cell membrane</keyword>
<dbReference type="NCBIfam" id="TIGR01411">
    <property type="entry name" value="tatAE"/>
    <property type="match status" value="1"/>
</dbReference>
<comment type="caution">
    <text evidence="10">The sequence shown here is derived from an EMBL/GenBank/DDBJ whole genome shotgun (WGS) entry which is preliminary data.</text>
</comment>
<dbReference type="Pfam" id="PF02416">
    <property type="entry name" value="TatA_B_E"/>
    <property type="match status" value="1"/>
</dbReference>
<dbReference type="EMBL" id="JACJPY010000008">
    <property type="protein sequence ID" value="MBD2149399.1"/>
    <property type="molecule type" value="Genomic_DNA"/>
</dbReference>
<evidence type="ECO:0000256" key="3">
    <source>
        <dbReference type="ARBA" id="ARBA00022692"/>
    </source>
</evidence>
<proteinExistence type="inferred from homology"/>
<dbReference type="HAMAP" id="MF_00236">
    <property type="entry name" value="TatA_E"/>
    <property type="match status" value="1"/>
</dbReference>
<keyword evidence="4 9" id="KW-0653">Protein transport</keyword>
<evidence type="ECO:0000256" key="9">
    <source>
        <dbReference type="HAMAP-Rule" id="MF_00236"/>
    </source>
</evidence>
<evidence type="ECO:0000256" key="7">
    <source>
        <dbReference type="ARBA" id="ARBA00023136"/>
    </source>
</evidence>
<name>A0A926UQT4_9CYAN</name>
<dbReference type="PANTHER" id="PTHR33162:SF1">
    <property type="entry name" value="SEC-INDEPENDENT PROTEIN TRANSLOCASE PROTEIN TATA, CHLOROPLASTIC"/>
    <property type="match status" value="1"/>
</dbReference>
<comment type="function">
    <text evidence="8">Part of the twin-arginine translocation (Tat) system that transports large folded proteins containing a characteristic twin-arginine motif in their signal peptide across the thylakoid membrane. Involved in delta pH-dependent protein transport required for chloroplast development, especially thylakoid membrane formation. TATC and TATB mediate precursor recognition, whereas TATA facilitates translocation.</text>
</comment>
<feature type="transmembrane region" description="Helical" evidence="9">
    <location>
        <begin position="6"/>
        <end position="24"/>
    </location>
</feature>
<dbReference type="RefSeq" id="WP_190349769.1">
    <property type="nucleotide sequence ID" value="NZ_JACJPY010000008.1"/>
</dbReference>
<keyword evidence="2 9" id="KW-0813">Transport</keyword>
<keyword evidence="5 9" id="KW-1133">Transmembrane helix</keyword>
<keyword evidence="6 9" id="KW-0811">Translocation</keyword>
<dbReference type="InterPro" id="IPR003369">
    <property type="entry name" value="TatA/B/E"/>
</dbReference>
<comment type="subunit">
    <text evidence="9">Forms a complex with TatC.</text>
</comment>